<dbReference type="Pfam" id="PF00176">
    <property type="entry name" value="SNF2-rel_dom"/>
    <property type="match status" value="1"/>
</dbReference>
<feature type="domain" description="Helicase C-terminal" evidence="5">
    <location>
        <begin position="925"/>
        <end position="1083"/>
    </location>
</feature>
<dbReference type="PANTHER" id="PTHR10799">
    <property type="entry name" value="SNF2/RAD54 HELICASE FAMILY"/>
    <property type="match status" value="1"/>
</dbReference>
<dbReference type="GO" id="GO:0016787">
    <property type="term" value="F:hydrolase activity"/>
    <property type="evidence" value="ECO:0007669"/>
    <property type="project" value="UniProtKB-KW"/>
</dbReference>
<gene>
    <name evidence="6" type="ORF">SAMN04488098_10529</name>
</gene>
<dbReference type="InterPro" id="IPR007527">
    <property type="entry name" value="Znf_SWIM"/>
</dbReference>
<dbReference type="InterPro" id="IPR014001">
    <property type="entry name" value="Helicase_ATP-bd"/>
</dbReference>
<evidence type="ECO:0000259" key="4">
    <source>
        <dbReference type="PROSITE" id="PS51192"/>
    </source>
</evidence>
<dbReference type="FunFam" id="3.40.50.300:FF:000533">
    <property type="entry name" value="Helicase, Snf2 family"/>
    <property type="match status" value="1"/>
</dbReference>
<feature type="domain" description="SWIM-type" evidence="3">
    <location>
        <begin position="57"/>
        <end position="95"/>
    </location>
</feature>
<dbReference type="GO" id="GO:0005524">
    <property type="term" value="F:ATP binding"/>
    <property type="evidence" value="ECO:0007669"/>
    <property type="project" value="InterPro"/>
</dbReference>
<dbReference type="CDD" id="cd18793">
    <property type="entry name" value="SF2_C_SNF"/>
    <property type="match status" value="1"/>
</dbReference>
<evidence type="ECO:0000313" key="6">
    <source>
        <dbReference type="EMBL" id="SDK69663.1"/>
    </source>
</evidence>
<dbReference type="RefSeq" id="WP_176759677.1">
    <property type="nucleotide sequence ID" value="NZ_FNFK01000052.1"/>
</dbReference>
<dbReference type="STRING" id="426701.SAMN04488098_10529"/>
<reference evidence="7" key="1">
    <citation type="submission" date="2016-10" db="EMBL/GenBank/DDBJ databases">
        <authorList>
            <person name="Varghese N."/>
            <person name="Submissions S."/>
        </authorList>
    </citation>
    <scope>NUCLEOTIDE SEQUENCE [LARGE SCALE GENOMIC DNA]</scope>
    <source>
        <strain evidence="7">DSM 19181</strain>
    </source>
</reference>
<dbReference type="PROSITE" id="PS51192">
    <property type="entry name" value="HELICASE_ATP_BIND_1"/>
    <property type="match status" value="1"/>
</dbReference>
<dbReference type="GO" id="GO:0008270">
    <property type="term" value="F:zinc ion binding"/>
    <property type="evidence" value="ECO:0007669"/>
    <property type="project" value="UniProtKB-KW"/>
</dbReference>
<name>A0A1G9E0N4_9LACT</name>
<sequence>MKKQAFPEMTITSLASNYSTFLQGKEVYKNRAVKNLKVDTKNNTVQFNVEDRQLETVHLRFYPNGVARKYHCTCKPFEKNAGACKHVVAAMFHLNDLDASELTSKSETPGSTGNKTQPMFSYKKSEKAVNELLHLSKQEIARQTDSLYKQPVYVEYILNVSGTSANPVYDLFFKIGKDYLYIVKNTARVIDDIISGEPIEFGKNFTFDSSDYALLAEDRYVFEKLKDIQDIISSLTPVGYESQISNRESFSIPALYIKEMIRLLENTMGAFARFGRPPRQLTQIDRGDTLRVKEGIEDLNLTFKFEKKDNLFHFSLADTSLTVEDFHFHDKGKMIEYKQVFYLLSSPSYELIHSIFEGLKSSGSYTLVMRRSEIETFLSVTLSQLNEVIQVNMDEAVRQLIYQAEFEPQLYIDTEGQSLLIRPVYSYGQTTLYPLEWSETEVEETILVREWKKESDVLNLLYTHVPSVARQQGMWKLTETDTISGFLYDSLPELAENMEIFLSQSARRLIYSPKRQPRVTMEMRESSNLLDISFETEDISSNELQALLKDLERNKPFYRLSSGQLVNLKDPAFQAMKRAKESLDIDDDEFETDMTVSVFQGLSALDEETINTGRRFKSLVEQLLSPETLDFDLPTGLKANMRPYQVTGFKWLKSLDHYGFGGVLADDMGLGKTVQTIAFLQSKYEEKQGRYLIICPSSVVYNWQHEWLNFAPNTETIIISGSKEEREAKKQEALDKNIPIWITSYPLVQRDTDLYEEETFETIVLDESQTVKNSAAKTTQAVKKLKAESKIALSGTPIENHLGELWSLFSIIQPGLFKNRKAFQAMDQSRISAKIKPFILRRLKRDVLDDLPEKTETTEYIELSDNQKRLYQTQHAAIKQEIKTLIDTDELNANRIKVLAGMTRLRQICCDPRLVMPNFEGASSKLERLMEYLEEARANGKRVVLFSQFTSMLKIIRERLDAIDVDYHYLDGQTKNEDRLHLTTRFNTGEKDLFLISLKAGGTGLNLTGGDTVILYDSWWNPAIEDQAADRVHRFGQKKSVQIIRLITTGTIEERINDLQEKKRELIDSVITKGNTQTLNNLSTEEVLTLLED</sequence>
<dbReference type="InterPro" id="IPR038718">
    <property type="entry name" value="SNF2-like_sf"/>
</dbReference>
<dbReference type="Gene3D" id="3.40.50.10810">
    <property type="entry name" value="Tandem AAA-ATPase domain"/>
    <property type="match status" value="1"/>
</dbReference>
<evidence type="ECO:0000313" key="7">
    <source>
        <dbReference type="Proteomes" id="UP000199433"/>
    </source>
</evidence>
<dbReference type="PROSITE" id="PS51194">
    <property type="entry name" value="HELICASE_CTER"/>
    <property type="match status" value="1"/>
</dbReference>
<dbReference type="SMART" id="SM00487">
    <property type="entry name" value="DEXDc"/>
    <property type="match status" value="1"/>
</dbReference>
<dbReference type="SUPFAM" id="SSF52540">
    <property type="entry name" value="P-loop containing nucleoside triphosphate hydrolases"/>
    <property type="match status" value="2"/>
</dbReference>
<dbReference type="InterPro" id="IPR000330">
    <property type="entry name" value="SNF2_N"/>
</dbReference>
<dbReference type="GO" id="GO:0004386">
    <property type="term" value="F:helicase activity"/>
    <property type="evidence" value="ECO:0007669"/>
    <property type="project" value="UniProtKB-KW"/>
</dbReference>
<evidence type="ECO:0000259" key="3">
    <source>
        <dbReference type="PROSITE" id="PS50966"/>
    </source>
</evidence>
<dbReference type="InterPro" id="IPR001650">
    <property type="entry name" value="Helicase_C-like"/>
</dbReference>
<keyword evidence="2" id="KW-0863">Zinc-finger</keyword>
<organism evidence="6 7">
    <name type="scientific">Alkalibacterium thalassium</name>
    <dbReference type="NCBI Taxonomy" id="426701"/>
    <lineage>
        <taxon>Bacteria</taxon>
        <taxon>Bacillati</taxon>
        <taxon>Bacillota</taxon>
        <taxon>Bacilli</taxon>
        <taxon>Lactobacillales</taxon>
        <taxon>Carnobacteriaceae</taxon>
        <taxon>Alkalibacterium</taxon>
    </lineage>
</organism>
<dbReference type="InterPro" id="IPR027417">
    <property type="entry name" value="P-loop_NTPase"/>
</dbReference>
<keyword evidence="1" id="KW-0378">Hydrolase</keyword>
<evidence type="ECO:0000256" key="2">
    <source>
        <dbReference type="PROSITE-ProRule" id="PRU00325"/>
    </source>
</evidence>
<dbReference type="Pfam" id="PF08455">
    <property type="entry name" value="SNF2_assoc"/>
    <property type="match status" value="1"/>
</dbReference>
<evidence type="ECO:0000259" key="5">
    <source>
        <dbReference type="PROSITE" id="PS51194"/>
    </source>
</evidence>
<keyword evidence="6" id="KW-0067">ATP-binding</keyword>
<proteinExistence type="predicted"/>
<dbReference type="AlphaFoldDB" id="A0A1G9E0N4"/>
<dbReference type="Pfam" id="PF04434">
    <property type="entry name" value="SWIM"/>
    <property type="match status" value="1"/>
</dbReference>
<evidence type="ECO:0000256" key="1">
    <source>
        <dbReference type="ARBA" id="ARBA00022801"/>
    </source>
</evidence>
<protein>
    <submittedName>
        <fullName evidence="6">Superfamily II DNA or RNA helicase, SNF2 family</fullName>
    </submittedName>
</protein>
<accession>A0A1G9E0N4</accession>
<dbReference type="EMBL" id="FNFK01000052">
    <property type="protein sequence ID" value="SDK69663.1"/>
    <property type="molecule type" value="Genomic_DNA"/>
</dbReference>
<dbReference type="SMART" id="SM00490">
    <property type="entry name" value="HELICc"/>
    <property type="match status" value="1"/>
</dbReference>
<dbReference type="Gene3D" id="3.40.50.300">
    <property type="entry name" value="P-loop containing nucleotide triphosphate hydrolases"/>
    <property type="match status" value="1"/>
</dbReference>
<dbReference type="Pfam" id="PF00271">
    <property type="entry name" value="Helicase_C"/>
    <property type="match status" value="1"/>
</dbReference>
<dbReference type="InterPro" id="IPR049730">
    <property type="entry name" value="SNF2/RAD54-like_C"/>
</dbReference>
<dbReference type="PROSITE" id="PS50966">
    <property type="entry name" value="ZF_SWIM"/>
    <property type="match status" value="1"/>
</dbReference>
<keyword evidence="2" id="KW-0862">Zinc</keyword>
<keyword evidence="6" id="KW-0347">Helicase</keyword>
<dbReference type="InterPro" id="IPR013663">
    <property type="entry name" value="Helicase_SWF/SNF/SWI_bac"/>
</dbReference>
<feature type="domain" description="Helicase ATP-binding" evidence="4">
    <location>
        <begin position="653"/>
        <end position="815"/>
    </location>
</feature>
<dbReference type="Proteomes" id="UP000199433">
    <property type="component" value="Unassembled WGS sequence"/>
</dbReference>
<keyword evidence="7" id="KW-1185">Reference proteome</keyword>
<keyword evidence="2" id="KW-0479">Metal-binding</keyword>
<keyword evidence="6" id="KW-0547">Nucleotide-binding</keyword>